<organism evidence="1 2">
    <name type="scientific">Daphnia magna</name>
    <dbReference type="NCBI Taxonomy" id="35525"/>
    <lineage>
        <taxon>Eukaryota</taxon>
        <taxon>Metazoa</taxon>
        <taxon>Ecdysozoa</taxon>
        <taxon>Arthropoda</taxon>
        <taxon>Crustacea</taxon>
        <taxon>Branchiopoda</taxon>
        <taxon>Diplostraca</taxon>
        <taxon>Cladocera</taxon>
        <taxon>Anomopoda</taxon>
        <taxon>Daphniidae</taxon>
        <taxon>Daphnia</taxon>
    </lineage>
</organism>
<dbReference type="AlphaFoldDB" id="A0A162P9W7"/>
<reference evidence="1 2" key="1">
    <citation type="submission" date="2016-03" db="EMBL/GenBank/DDBJ databases">
        <title>EvidentialGene: Evidence-directed Construction of Genes on Genomes.</title>
        <authorList>
            <person name="Gilbert D.G."/>
            <person name="Choi J.-H."/>
            <person name="Mockaitis K."/>
            <person name="Colbourne J."/>
            <person name="Pfrender M."/>
        </authorList>
    </citation>
    <scope>NUCLEOTIDE SEQUENCE [LARGE SCALE GENOMIC DNA]</scope>
    <source>
        <strain evidence="1 2">Xinb3</strain>
        <tissue evidence="1">Complete organism</tissue>
    </source>
</reference>
<comment type="caution">
    <text evidence="1">The sequence shown here is derived from an EMBL/GenBank/DDBJ whole genome shotgun (WGS) entry which is preliminary data.</text>
</comment>
<evidence type="ECO:0000313" key="2">
    <source>
        <dbReference type="Proteomes" id="UP000076858"/>
    </source>
</evidence>
<proteinExistence type="predicted"/>
<name>A0A162P9W7_9CRUS</name>
<gene>
    <name evidence="1" type="ORF">APZ42_015211</name>
</gene>
<sequence>MWVGETNPKLDDNQNNQVYRERNRDLTNKNFSFFFNAEPRTIKSYRFVVWF</sequence>
<evidence type="ECO:0000313" key="1">
    <source>
        <dbReference type="EMBL" id="KZS18663.1"/>
    </source>
</evidence>
<dbReference type="Proteomes" id="UP000076858">
    <property type="component" value="Unassembled WGS sequence"/>
</dbReference>
<protein>
    <submittedName>
        <fullName evidence="1">Uncharacterized protein</fullName>
    </submittedName>
</protein>
<accession>A0A162P9W7</accession>
<dbReference type="EMBL" id="LRGB01000512">
    <property type="protein sequence ID" value="KZS18663.1"/>
    <property type="molecule type" value="Genomic_DNA"/>
</dbReference>
<keyword evidence="2" id="KW-1185">Reference proteome</keyword>